<dbReference type="SMART" id="SM00225">
    <property type="entry name" value="BTB"/>
    <property type="match status" value="1"/>
</dbReference>
<evidence type="ECO:0000313" key="15">
    <source>
        <dbReference type="Proteomes" id="UP000515146"/>
    </source>
</evidence>
<sequence>MASVAAWLPFARAAAIGWVPIASNPLPAPPVTGRARRDDEEKFIINVSGRRFETWRKTVEKYPDTLLGSNEREFFYDEQRREYFFDRDPDLFRHILNYYRTGKLHYPRHECLMSYDEELAFFGIIPDVIGDCCYEDYRDRKRENAERMMDDRMEESETMMRDATKGSIRQQMWRAFENPHTSTAALVFYYVTGFFIAVSVVANVVETVPCTHKEGNPESKVSCGDTFKVAFFCLDTACVMIFSCEYMLRLYAAPLRCKFMRSVMSVIDVVAIMPYYIGLFIKDNDDVSGAFVTLRVFRVFRIFKFSRHSQGLRILGYTLKSCASELGFLVFSLAMAIIIFATVMFYAEKNVTKTTFTSIPAAFWYTIVTMTTLGYGDMVPATITGKIVGGVCSLSGVLVIALPVPVIVSNFSRIYHQNQRADKRKAQKKARMARIRIAKATSGAAFLSKKKETEARLAAQENNLMENGATSEDIFELQHHHLLQCLERTTDREFVELDAPFNGQPNRLSSTPPISPVTSIAIVPTKSTFRRLLGSCCKKSENYEKHDAIEQEELSPLSTLTNNNNNPNLEDSKESSSKLKQKNQQQQQQQQSHMFPFGSTSTTEKQQQQQQQSPQSTDGIGYDKASNTPSTTTTTSMTKKPNTSQFSVSTVVHVQNENNTQPTTTTTIIGQSQLPSSDDLTTQSENNNIINQRGPSTNLTTTSLQPESSIDDPINIPSTSSGHPELTVVRISKI</sequence>
<name>A0A6P6XQS3_DERPT</name>
<keyword evidence="15" id="KW-1185">Reference proteome</keyword>
<keyword evidence="4 13" id="KW-0812">Transmembrane</keyword>
<comment type="subcellular location">
    <subcellularLocation>
        <location evidence="1">Membrane</location>
        <topology evidence="1">Multi-pass membrane protein</topology>
    </subcellularLocation>
</comment>
<dbReference type="GO" id="GO:0005250">
    <property type="term" value="F:A-type (transient outward) potassium channel activity"/>
    <property type="evidence" value="ECO:0007669"/>
    <property type="project" value="TreeGrafter"/>
</dbReference>
<feature type="compositionally biased region" description="Low complexity" evidence="12">
    <location>
        <begin position="626"/>
        <end position="644"/>
    </location>
</feature>
<evidence type="ECO:0000256" key="1">
    <source>
        <dbReference type="ARBA" id="ARBA00004141"/>
    </source>
</evidence>
<evidence type="ECO:0000256" key="2">
    <source>
        <dbReference type="ARBA" id="ARBA00022448"/>
    </source>
</evidence>
<dbReference type="Proteomes" id="UP000515146">
    <property type="component" value="Unplaced"/>
</dbReference>
<dbReference type="InterPro" id="IPR000210">
    <property type="entry name" value="BTB/POZ_dom"/>
</dbReference>
<evidence type="ECO:0000256" key="8">
    <source>
        <dbReference type="ARBA" id="ARBA00022989"/>
    </source>
</evidence>
<dbReference type="InterPro" id="IPR011333">
    <property type="entry name" value="SKP1/BTB/POZ_sf"/>
</dbReference>
<dbReference type="InterPro" id="IPR024587">
    <property type="entry name" value="K_chnl_volt-dep_Kv4_C"/>
</dbReference>
<evidence type="ECO:0000256" key="7">
    <source>
        <dbReference type="ARBA" id="ARBA00022958"/>
    </source>
</evidence>
<keyword evidence="7" id="KW-0630">Potassium</keyword>
<dbReference type="CTD" id="40129"/>
<feature type="compositionally biased region" description="Low complexity" evidence="12">
    <location>
        <begin position="554"/>
        <end position="569"/>
    </location>
</feature>
<dbReference type="Pfam" id="PF11601">
    <property type="entry name" value="Shal-type"/>
    <property type="match status" value="1"/>
</dbReference>
<evidence type="ECO:0000256" key="6">
    <source>
        <dbReference type="ARBA" id="ARBA00022882"/>
    </source>
</evidence>
<keyword evidence="9" id="KW-0406">Ion transport</keyword>
<keyword evidence="2" id="KW-0813">Transport</keyword>
<dbReference type="RefSeq" id="XP_027195196.1">
    <property type="nucleotide sequence ID" value="XM_027339395.1"/>
</dbReference>
<dbReference type="KEGG" id="dpte:113789809"/>
<dbReference type="Gene3D" id="3.30.710.10">
    <property type="entry name" value="Potassium Channel Kv1.1, Chain A"/>
    <property type="match status" value="1"/>
</dbReference>
<dbReference type="InterPro" id="IPR021645">
    <property type="entry name" value="Shal-type_N"/>
</dbReference>
<evidence type="ECO:0000313" key="16">
    <source>
        <dbReference type="RefSeq" id="XP_027195196.1"/>
    </source>
</evidence>
<dbReference type="InParanoid" id="A0A6P6XQS3"/>
<evidence type="ECO:0000256" key="10">
    <source>
        <dbReference type="ARBA" id="ARBA00023136"/>
    </source>
</evidence>
<dbReference type="AlphaFoldDB" id="A0A6P6XQS3"/>
<feature type="transmembrane region" description="Helical" evidence="13">
    <location>
        <begin position="359"/>
        <end position="375"/>
    </location>
</feature>
<dbReference type="GO" id="GO:0001508">
    <property type="term" value="P:action potential"/>
    <property type="evidence" value="ECO:0007669"/>
    <property type="project" value="TreeGrafter"/>
</dbReference>
<dbReference type="PRINTS" id="PR01497">
    <property type="entry name" value="SHALCHANNEL"/>
</dbReference>
<feature type="region of interest" description="Disordered" evidence="12">
    <location>
        <begin position="657"/>
        <end position="707"/>
    </location>
</feature>
<dbReference type="InterPro" id="IPR003131">
    <property type="entry name" value="T1-type_BTB"/>
</dbReference>
<evidence type="ECO:0000256" key="3">
    <source>
        <dbReference type="ARBA" id="ARBA00022538"/>
    </source>
</evidence>
<dbReference type="GO" id="GO:0008076">
    <property type="term" value="C:voltage-gated potassium channel complex"/>
    <property type="evidence" value="ECO:0007669"/>
    <property type="project" value="InterPro"/>
</dbReference>
<dbReference type="PANTHER" id="PTHR11537:SF105">
    <property type="entry name" value="POTASSIUM VOLTAGE-GATED CHANNEL PROTEIN SHAL"/>
    <property type="match status" value="1"/>
</dbReference>
<dbReference type="InterPro" id="IPR028325">
    <property type="entry name" value="VG_K_chnl"/>
</dbReference>
<dbReference type="FunFam" id="1.20.120.350:FF:000016">
    <property type="entry name" value="Potassium voltage-gated channel subfamily D member 3"/>
    <property type="match status" value="1"/>
</dbReference>
<evidence type="ECO:0000256" key="9">
    <source>
        <dbReference type="ARBA" id="ARBA00023065"/>
    </source>
</evidence>
<dbReference type="InterPro" id="IPR003975">
    <property type="entry name" value="K_chnl_volt-dep_Kv4"/>
</dbReference>
<dbReference type="Pfam" id="PF02214">
    <property type="entry name" value="BTB_2"/>
    <property type="match status" value="1"/>
</dbReference>
<organism evidence="15 16">
    <name type="scientific">Dermatophagoides pteronyssinus</name>
    <name type="common">European house dust mite</name>
    <dbReference type="NCBI Taxonomy" id="6956"/>
    <lineage>
        <taxon>Eukaryota</taxon>
        <taxon>Metazoa</taxon>
        <taxon>Ecdysozoa</taxon>
        <taxon>Arthropoda</taxon>
        <taxon>Chelicerata</taxon>
        <taxon>Arachnida</taxon>
        <taxon>Acari</taxon>
        <taxon>Acariformes</taxon>
        <taxon>Sarcoptiformes</taxon>
        <taxon>Astigmata</taxon>
        <taxon>Psoroptidia</taxon>
        <taxon>Analgoidea</taxon>
        <taxon>Pyroglyphidae</taxon>
        <taxon>Dermatophagoidinae</taxon>
        <taxon>Dermatophagoides</taxon>
    </lineage>
</organism>
<dbReference type="InterPro" id="IPR005821">
    <property type="entry name" value="Ion_trans_dom"/>
</dbReference>
<keyword evidence="6" id="KW-0851">Voltage-gated channel</keyword>
<dbReference type="SUPFAM" id="SSF54695">
    <property type="entry name" value="POZ domain"/>
    <property type="match status" value="1"/>
</dbReference>
<dbReference type="PANTHER" id="PTHR11537">
    <property type="entry name" value="VOLTAGE-GATED POTASSIUM CHANNEL"/>
    <property type="match status" value="1"/>
</dbReference>
<keyword evidence="8 13" id="KW-1133">Transmembrane helix</keyword>
<feature type="compositionally biased region" description="Polar residues" evidence="12">
    <location>
        <begin position="670"/>
        <end position="707"/>
    </location>
</feature>
<evidence type="ECO:0000256" key="13">
    <source>
        <dbReference type="SAM" id="Phobius"/>
    </source>
</evidence>
<dbReference type="InterPro" id="IPR027359">
    <property type="entry name" value="Volt_channel_dom_sf"/>
</dbReference>
<evidence type="ECO:0000259" key="14">
    <source>
        <dbReference type="SMART" id="SM00225"/>
    </source>
</evidence>
<dbReference type="Gene3D" id="1.20.120.350">
    <property type="entry name" value="Voltage-gated potassium channels. Chain C"/>
    <property type="match status" value="1"/>
</dbReference>
<keyword evidence="11" id="KW-0407">Ion channel</keyword>
<keyword evidence="5" id="KW-0631">Potassium channel</keyword>
<dbReference type="FunFam" id="1.10.287.70:FF:000028">
    <property type="entry name" value="potassium voltage-gated channel subfamily D member 3"/>
    <property type="match status" value="1"/>
</dbReference>
<dbReference type="FunFam" id="3.30.710.10:FF:000004">
    <property type="entry name" value="Potassium voltage-gated channel subfamily D member 3"/>
    <property type="match status" value="1"/>
</dbReference>
<evidence type="ECO:0000256" key="11">
    <source>
        <dbReference type="ARBA" id="ARBA00023303"/>
    </source>
</evidence>
<dbReference type="Pfam" id="PF11879">
    <property type="entry name" value="DUF3399"/>
    <property type="match status" value="1"/>
</dbReference>
<feature type="compositionally biased region" description="Low complexity" evidence="12">
    <location>
        <begin position="599"/>
        <end position="617"/>
    </location>
</feature>
<feature type="transmembrane region" description="Helical" evidence="13">
    <location>
        <begin position="326"/>
        <end position="347"/>
    </location>
</feature>
<feature type="region of interest" description="Disordered" evidence="12">
    <location>
        <begin position="548"/>
        <end position="644"/>
    </location>
</feature>
<gene>
    <name evidence="16" type="primary">LOC113789809</name>
</gene>
<reference evidence="16" key="1">
    <citation type="submission" date="2025-08" db="UniProtKB">
        <authorList>
            <consortium name="RefSeq"/>
        </authorList>
    </citation>
    <scope>IDENTIFICATION</scope>
    <source>
        <strain evidence="16">Airmid</strain>
    </source>
</reference>
<dbReference type="OrthoDB" id="433309at2759"/>
<feature type="compositionally biased region" description="Low complexity" evidence="12">
    <location>
        <begin position="582"/>
        <end position="592"/>
    </location>
</feature>
<evidence type="ECO:0000256" key="12">
    <source>
        <dbReference type="SAM" id="MobiDB-lite"/>
    </source>
</evidence>
<feature type="transmembrane region" description="Helical" evidence="13">
    <location>
        <begin position="387"/>
        <end position="408"/>
    </location>
</feature>
<protein>
    <submittedName>
        <fullName evidence="16">Potassium voltage-gated channel protein Shal-like</fullName>
    </submittedName>
</protein>
<keyword evidence="10 13" id="KW-0472">Membrane</keyword>
<dbReference type="PRINTS" id="PR00169">
    <property type="entry name" value="KCHANNEL"/>
</dbReference>
<dbReference type="InterPro" id="IPR003968">
    <property type="entry name" value="K_chnl_volt-dep_Kv"/>
</dbReference>
<keyword evidence="3" id="KW-0633">Potassium transport</keyword>
<dbReference type="Gene3D" id="1.10.287.70">
    <property type="match status" value="1"/>
</dbReference>
<evidence type="ECO:0000256" key="4">
    <source>
        <dbReference type="ARBA" id="ARBA00022692"/>
    </source>
</evidence>
<proteinExistence type="predicted"/>
<dbReference type="FunCoup" id="A0A6P6XQS3">
    <property type="interactions" value="157"/>
</dbReference>
<dbReference type="Pfam" id="PF00520">
    <property type="entry name" value="Ion_trans"/>
    <property type="match status" value="1"/>
</dbReference>
<dbReference type="SUPFAM" id="SSF81324">
    <property type="entry name" value="Voltage-gated potassium channels"/>
    <property type="match status" value="1"/>
</dbReference>
<dbReference type="PRINTS" id="PR01491">
    <property type="entry name" value="KVCHANNEL"/>
</dbReference>
<dbReference type="OMA" id="SQRYQNY"/>
<dbReference type="GO" id="GO:0051260">
    <property type="term" value="P:protein homooligomerization"/>
    <property type="evidence" value="ECO:0007669"/>
    <property type="project" value="InterPro"/>
</dbReference>
<feature type="domain" description="BTB" evidence="14">
    <location>
        <begin position="41"/>
        <end position="140"/>
    </location>
</feature>
<feature type="transmembrane region" description="Helical" evidence="13">
    <location>
        <begin position="263"/>
        <end position="281"/>
    </location>
</feature>
<evidence type="ECO:0000256" key="5">
    <source>
        <dbReference type="ARBA" id="ARBA00022826"/>
    </source>
</evidence>
<dbReference type="CDD" id="cd18420">
    <property type="entry name" value="BTB_POZ_Shal-like"/>
    <property type="match status" value="1"/>
</dbReference>
<accession>A0A6P6XQS3</accession>